<dbReference type="InterPro" id="IPR001650">
    <property type="entry name" value="Helicase_C-like"/>
</dbReference>
<dbReference type="Pfam" id="PF00270">
    <property type="entry name" value="DEAD"/>
    <property type="match status" value="1"/>
</dbReference>
<organism evidence="11 12">
    <name type="scientific">Exophiala xenobiotica</name>
    <dbReference type="NCBI Taxonomy" id="348802"/>
    <lineage>
        <taxon>Eukaryota</taxon>
        <taxon>Fungi</taxon>
        <taxon>Dikarya</taxon>
        <taxon>Ascomycota</taxon>
        <taxon>Pezizomycotina</taxon>
        <taxon>Eurotiomycetes</taxon>
        <taxon>Chaetothyriomycetidae</taxon>
        <taxon>Chaetothyriales</taxon>
        <taxon>Herpotrichiellaceae</taxon>
        <taxon>Exophiala</taxon>
    </lineage>
</organism>
<dbReference type="GO" id="GO:0016787">
    <property type="term" value="F:hydrolase activity"/>
    <property type="evidence" value="ECO:0007669"/>
    <property type="project" value="UniProtKB-KW"/>
</dbReference>
<feature type="region of interest" description="Disordered" evidence="8">
    <location>
        <begin position="571"/>
        <end position="597"/>
    </location>
</feature>
<dbReference type="CDD" id="cd17964">
    <property type="entry name" value="DEADc_MSS116"/>
    <property type="match status" value="1"/>
</dbReference>
<dbReference type="Pfam" id="PF00271">
    <property type="entry name" value="Helicase_C"/>
    <property type="match status" value="1"/>
</dbReference>
<comment type="domain">
    <text evidence="7">The Q motif is unique to and characteristic of the DEAD box family of RNA helicases and controls ATP binding and hydrolysis.</text>
</comment>
<protein>
    <recommendedName>
        <fullName evidence="7">ATP-dependent RNA helicase</fullName>
        <ecNumber evidence="7">3.6.4.13</ecNumber>
    </recommendedName>
</protein>
<evidence type="ECO:0000256" key="7">
    <source>
        <dbReference type="RuleBase" id="RU365068"/>
    </source>
</evidence>
<dbReference type="SUPFAM" id="SSF52540">
    <property type="entry name" value="P-loop containing nucleoside triphosphate hydrolases"/>
    <property type="match status" value="2"/>
</dbReference>
<dbReference type="EC" id="3.6.4.13" evidence="7"/>
<name>A0A0D2BMF9_9EURO</name>
<dbReference type="InterPro" id="IPR011545">
    <property type="entry name" value="DEAD/DEAH_box_helicase_dom"/>
</dbReference>
<dbReference type="SMART" id="SM00490">
    <property type="entry name" value="HELICc"/>
    <property type="match status" value="1"/>
</dbReference>
<dbReference type="PROSITE" id="PS00039">
    <property type="entry name" value="DEAD_ATP_HELICASE"/>
    <property type="match status" value="1"/>
</dbReference>
<evidence type="ECO:0000256" key="8">
    <source>
        <dbReference type="SAM" id="MobiDB-lite"/>
    </source>
</evidence>
<dbReference type="InterPro" id="IPR000629">
    <property type="entry name" value="RNA-helicase_DEAD-box_CS"/>
</dbReference>
<evidence type="ECO:0000256" key="2">
    <source>
        <dbReference type="ARBA" id="ARBA00022801"/>
    </source>
</evidence>
<evidence type="ECO:0000256" key="1">
    <source>
        <dbReference type="ARBA" id="ARBA00022741"/>
    </source>
</evidence>
<dbReference type="CDD" id="cd18787">
    <property type="entry name" value="SF2_C_DEAD"/>
    <property type="match status" value="1"/>
</dbReference>
<dbReference type="InterPro" id="IPR014001">
    <property type="entry name" value="Helicase_ATP-bd"/>
</dbReference>
<evidence type="ECO:0000313" key="12">
    <source>
        <dbReference type="Proteomes" id="UP000054342"/>
    </source>
</evidence>
<dbReference type="OrthoDB" id="193716at2759"/>
<evidence type="ECO:0000256" key="3">
    <source>
        <dbReference type="ARBA" id="ARBA00022806"/>
    </source>
</evidence>
<dbReference type="STRING" id="348802.A0A0D2BMF9"/>
<dbReference type="PROSITE" id="PS51192">
    <property type="entry name" value="HELICASE_ATP_BIND_1"/>
    <property type="match status" value="1"/>
</dbReference>
<proteinExistence type="inferred from homology"/>
<dbReference type="InterPro" id="IPR027417">
    <property type="entry name" value="P-loop_NTPase"/>
</dbReference>
<dbReference type="PANTHER" id="PTHR24031">
    <property type="entry name" value="RNA HELICASE"/>
    <property type="match status" value="1"/>
</dbReference>
<gene>
    <name evidence="11" type="ORF">PV05_09267</name>
</gene>
<evidence type="ECO:0000256" key="6">
    <source>
        <dbReference type="RuleBase" id="RU000492"/>
    </source>
</evidence>
<dbReference type="AlphaFoldDB" id="A0A0D2BMF9"/>
<evidence type="ECO:0000259" key="9">
    <source>
        <dbReference type="PROSITE" id="PS51192"/>
    </source>
</evidence>
<feature type="domain" description="Helicase C-terminal" evidence="10">
    <location>
        <begin position="329"/>
        <end position="504"/>
    </location>
</feature>
<keyword evidence="12" id="KW-1185">Reference proteome</keyword>
<keyword evidence="3 6" id="KW-0347">Helicase</keyword>
<keyword evidence="1 6" id="KW-0547">Nucleotide-binding</keyword>
<comment type="function">
    <text evidence="7">RNA helicase.</text>
</comment>
<reference evidence="11 12" key="1">
    <citation type="submission" date="2015-01" db="EMBL/GenBank/DDBJ databases">
        <title>The Genome Sequence of Exophiala xenobiotica CBS118157.</title>
        <authorList>
            <consortium name="The Broad Institute Genomics Platform"/>
            <person name="Cuomo C."/>
            <person name="de Hoog S."/>
            <person name="Gorbushina A."/>
            <person name="Stielow B."/>
            <person name="Teixiera M."/>
            <person name="Abouelleil A."/>
            <person name="Chapman S.B."/>
            <person name="Priest M."/>
            <person name="Young S.K."/>
            <person name="Wortman J."/>
            <person name="Nusbaum C."/>
            <person name="Birren B."/>
        </authorList>
    </citation>
    <scope>NUCLEOTIDE SEQUENCE [LARGE SCALE GENOMIC DNA]</scope>
    <source>
        <strain evidence="11 12">CBS 118157</strain>
    </source>
</reference>
<comment type="similarity">
    <text evidence="6">Belongs to the DEAD box helicase family.</text>
</comment>
<sequence>MHKVTIFSCLNAAIRQITPGTLLSRPPYYFSKKSTVFKTSQRCANFARISNMATRNKNLRSHMGYKQRRRPQVATPTSLDQQQAFLSSLPNLPPPSIEVPKDTPRFAELHGKNVLDPTILNTLTNDLGFDHMMPVQAATLEYLLQGKDCLAQAKTGTGKTLAFLLPAIATILKNRPPRLSALILCPTRELALQIAAEATKVLQRSPQCKVATSIGGTSKNTEARNILRGCDILVATPGRFLDHLSDENVQATLGSLQTLVLDEADRMLDMGFLPDIKRILTYLPKLPRQSMLFSATIDDQVKNVAHLFLNKDYEFISTIPVGEANTHERVDQYLVLTPNMIDHAPAMVSVVGAECATTDQFKAIVFAPTAAHADFYAEVLASFRTLPKVSVLHSRMTQSKRTRTTQDFRQATSAICVATDVIARGMDFPGVSHVFQVGLPPDKESYIHRLGRTARAGAGGRGILVLSEAEKSFLYQLKGIRIQNYPSALQYKIEDIEPALADLQTKQKVYQAWLGYYKTFLKVLKWSSADLVREANRFALDGLDCPEVPALEKSTIGKMGLKGVTGLVVVPNTPGSNAPHRRGGGEGRLRGRAPARS</sequence>
<comment type="catalytic activity">
    <reaction evidence="7">
        <text>ATP + H2O = ADP + phosphate + H(+)</text>
        <dbReference type="Rhea" id="RHEA:13065"/>
        <dbReference type="ChEBI" id="CHEBI:15377"/>
        <dbReference type="ChEBI" id="CHEBI:15378"/>
        <dbReference type="ChEBI" id="CHEBI:30616"/>
        <dbReference type="ChEBI" id="CHEBI:43474"/>
        <dbReference type="ChEBI" id="CHEBI:456216"/>
        <dbReference type="EC" id="3.6.4.13"/>
    </reaction>
</comment>
<dbReference type="GeneID" id="25331175"/>
<evidence type="ECO:0000313" key="11">
    <source>
        <dbReference type="EMBL" id="KIW53721.1"/>
    </source>
</evidence>
<keyword evidence="2 6" id="KW-0378">Hydrolase</keyword>
<dbReference type="GO" id="GO:0003724">
    <property type="term" value="F:RNA helicase activity"/>
    <property type="evidence" value="ECO:0007669"/>
    <property type="project" value="UniProtKB-EC"/>
</dbReference>
<dbReference type="PROSITE" id="PS51194">
    <property type="entry name" value="HELICASE_CTER"/>
    <property type="match status" value="1"/>
</dbReference>
<feature type="domain" description="Helicase ATP-binding" evidence="9">
    <location>
        <begin position="140"/>
        <end position="315"/>
    </location>
</feature>
<dbReference type="GO" id="GO:0005524">
    <property type="term" value="F:ATP binding"/>
    <property type="evidence" value="ECO:0007669"/>
    <property type="project" value="UniProtKB-UniRule"/>
</dbReference>
<evidence type="ECO:0000256" key="4">
    <source>
        <dbReference type="ARBA" id="ARBA00022840"/>
    </source>
</evidence>
<evidence type="ECO:0000259" key="10">
    <source>
        <dbReference type="PROSITE" id="PS51194"/>
    </source>
</evidence>
<evidence type="ECO:0000256" key="5">
    <source>
        <dbReference type="ARBA" id="ARBA00022884"/>
    </source>
</evidence>
<keyword evidence="5 7" id="KW-0694">RNA-binding</keyword>
<dbReference type="SMART" id="SM00487">
    <property type="entry name" value="DEXDc"/>
    <property type="match status" value="1"/>
</dbReference>
<dbReference type="HOGENOM" id="CLU_003041_26_6_1"/>
<dbReference type="GO" id="GO:0003723">
    <property type="term" value="F:RNA binding"/>
    <property type="evidence" value="ECO:0007669"/>
    <property type="project" value="UniProtKB-UniRule"/>
</dbReference>
<dbReference type="Gene3D" id="3.40.50.300">
    <property type="entry name" value="P-loop containing nucleotide triphosphate hydrolases"/>
    <property type="match status" value="2"/>
</dbReference>
<dbReference type="Proteomes" id="UP000054342">
    <property type="component" value="Unassembled WGS sequence"/>
</dbReference>
<accession>A0A0D2BMF9</accession>
<dbReference type="EMBL" id="KN847321">
    <property type="protein sequence ID" value="KIW53721.1"/>
    <property type="molecule type" value="Genomic_DNA"/>
</dbReference>
<dbReference type="RefSeq" id="XP_013314305.1">
    <property type="nucleotide sequence ID" value="XM_013458851.1"/>
</dbReference>
<keyword evidence="4 6" id="KW-0067">ATP-binding</keyword>